<reference evidence="1" key="1">
    <citation type="submission" date="2021-01" db="EMBL/GenBank/DDBJ databases">
        <authorList>
            <consortium name="Genoscope - CEA"/>
            <person name="William W."/>
        </authorList>
    </citation>
    <scope>NUCLEOTIDE SEQUENCE</scope>
</reference>
<organism evidence="1 2">
    <name type="scientific">Paramecium octaurelia</name>
    <dbReference type="NCBI Taxonomy" id="43137"/>
    <lineage>
        <taxon>Eukaryota</taxon>
        <taxon>Sar</taxon>
        <taxon>Alveolata</taxon>
        <taxon>Ciliophora</taxon>
        <taxon>Intramacronucleata</taxon>
        <taxon>Oligohymenophorea</taxon>
        <taxon>Peniculida</taxon>
        <taxon>Parameciidae</taxon>
        <taxon>Paramecium</taxon>
    </lineage>
</organism>
<gene>
    <name evidence="1" type="ORF">POCTA_138.1.T1340114</name>
</gene>
<dbReference type="AlphaFoldDB" id="A0A8S1Y089"/>
<dbReference type="Proteomes" id="UP000683925">
    <property type="component" value="Unassembled WGS sequence"/>
</dbReference>
<name>A0A8S1Y089_PAROT</name>
<protein>
    <submittedName>
        <fullName evidence="1">Uncharacterized protein</fullName>
    </submittedName>
</protein>
<proteinExistence type="predicted"/>
<sequence length="106" mass="12505">MQIEKFEKLVSCRNLMKLTQSKNWLQIQLNYLQTHNLKINYLIFIEKSIAYKIQSITGFNQIETKPIQVQTYIIGCGRGSYSGSQARSQIKQTKFIYYYYLSSMIT</sequence>
<dbReference type="EMBL" id="CAJJDP010000135">
    <property type="protein sequence ID" value="CAD8205064.1"/>
    <property type="molecule type" value="Genomic_DNA"/>
</dbReference>
<keyword evidence="2" id="KW-1185">Reference proteome</keyword>
<evidence type="ECO:0000313" key="1">
    <source>
        <dbReference type="EMBL" id="CAD8205064.1"/>
    </source>
</evidence>
<evidence type="ECO:0000313" key="2">
    <source>
        <dbReference type="Proteomes" id="UP000683925"/>
    </source>
</evidence>
<comment type="caution">
    <text evidence="1">The sequence shown here is derived from an EMBL/GenBank/DDBJ whole genome shotgun (WGS) entry which is preliminary data.</text>
</comment>
<accession>A0A8S1Y089</accession>